<dbReference type="InterPro" id="IPR027417">
    <property type="entry name" value="P-loop_NTPase"/>
</dbReference>
<evidence type="ECO:0000256" key="5">
    <source>
        <dbReference type="ARBA" id="ARBA00022821"/>
    </source>
</evidence>
<dbReference type="PANTHER" id="PTHR23155">
    <property type="entry name" value="DISEASE RESISTANCE PROTEIN RP"/>
    <property type="match status" value="1"/>
</dbReference>
<evidence type="ECO:0000256" key="1">
    <source>
        <dbReference type="ARBA" id="ARBA00008894"/>
    </source>
</evidence>
<dbReference type="InterPro" id="IPR038005">
    <property type="entry name" value="RX-like_CC"/>
</dbReference>
<dbReference type="InterPro" id="IPR002182">
    <property type="entry name" value="NB-ARC"/>
</dbReference>
<keyword evidence="4" id="KW-0547">Nucleotide-binding</keyword>
<dbReference type="GO" id="GO:0042742">
    <property type="term" value="P:defense response to bacterium"/>
    <property type="evidence" value="ECO:0007669"/>
    <property type="project" value="UniProtKB-ARBA"/>
</dbReference>
<name>A0AAQ3U0M1_PASNO</name>
<dbReference type="Gene3D" id="1.10.8.430">
    <property type="entry name" value="Helical domain of apoptotic protease-activating factors"/>
    <property type="match status" value="1"/>
</dbReference>
<dbReference type="InterPro" id="IPR041118">
    <property type="entry name" value="Rx_N"/>
</dbReference>
<keyword evidence="6" id="KW-0175">Coiled coil</keyword>
<dbReference type="InterPro" id="IPR055414">
    <property type="entry name" value="LRR_R13L4/SHOC2-like"/>
</dbReference>
<dbReference type="GO" id="GO:0002758">
    <property type="term" value="P:innate immune response-activating signaling pathway"/>
    <property type="evidence" value="ECO:0007669"/>
    <property type="project" value="UniProtKB-ARBA"/>
</dbReference>
<proteinExistence type="inferred from homology"/>
<feature type="domain" description="Disease resistance N-terminal" evidence="9">
    <location>
        <begin position="97"/>
        <end position="182"/>
    </location>
</feature>
<evidence type="ECO:0000256" key="6">
    <source>
        <dbReference type="ARBA" id="ARBA00023054"/>
    </source>
</evidence>
<dbReference type="AlphaFoldDB" id="A0AAQ3U0M1"/>
<keyword evidence="5" id="KW-0611">Plant defense</keyword>
<accession>A0AAQ3U0M1</accession>
<evidence type="ECO:0000256" key="4">
    <source>
        <dbReference type="ARBA" id="ARBA00022741"/>
    </source>
</evidence>
<dbReference type="Gene3D" id="3.80.10.10">
    <property type="entry name" value="Ribonuclease Inhibitor"/>
    <property type="match status" value="1"/>
</dbReference>
<evidence type="ECO:0000256" key="7">
    <source>
        <dbReference type="SAM" id="MobiDB-lite"/>
    </source>
</evidence>
<dbReference type="Gene3D" id="1.20.5.4130">
    <property type="match status" value="1"/>
</dbReference>
<keyword evidence="2" id="KW-0433">Leucine-rich repeat</keyword>
<dbReference type="Proteomes" id="UP001341281">
    <property type="component" value="Chromosome 07"/>
</dbReference>
<dbReference type="InterPro" id="IPR044974">
    <property type="entry name" value="Disease_R_plants"/>
</dbReference>
<evidence type="ECO:0000259" key="10">
    <source>
        <dbReference type="Pfam" id="PF23559"/>
    </source>
</evidence>
<feature type="domain" description="NB-ARC" evidence="8">
    <location>
        <begin position="257"/>
        <end position="422"/>
    </location>
</feature>
<dbReference type="GO" id="GO:0043531">
    <property type="term" value="F:ADP binding"/>
    <property type="evidence" value="ECO:0007669"/>
    <property type="project" value="InterPro"/>
</dbReference>
<feature type="domain" description="Disease resistance R13L4/SHOC-2-like LRR" evidence="11">
    <location>
        <begin position="657"/>
        <end position="1032"/>
    </location>
</feature>
<dbReference type="Gene3D" id="3.40.50.300">
    <property type="entry name" value="P-loop containing nucleotide triphosphate hydrolases"/>
    <property type="match status" value="1"/>
</dbReference>
<dbReference type="SUPFAM" id="SSF52058">
    <property type="entry name" value="L domain-like"/>
    <property type="match status" value="1"/>
</dbReference>
<evidence type="ECO:0000259" key="8">
    <source>
        <dbReference type="Pfam" id="PF00931"/>
    </source>
</evidence>
<dbReference type="PANTHER" id="PTHR23155:SF906">
    <property type="entry name" value="OS08G0205100 PROTEIN"/>
    <property type="match status" value="1"/>
</dbReference>
<dbReference type="CDD" id="cd14798">
    <property type="entry name" value="RX-CC_like"/>
    <property type="match status" value="1"/>
</dbReference>
<dbReference type="PRINTS" id="PR00364">
    <property type="entry name" value="DISEASERSIST"/>
</dbReference>
<evidence type="ECO:0000313" key="12">
    <source>
        <dbReference type="EMBL" id="WVZ83475.1"/>
    </source>
</evidence>
<keyword evidence="13" id="KW-1185">Reference proteome</keyword>
<keyword evidence="3" id="KW-0677">Repeat</keyword>
<evidence type="ECO:0000256" key="3">
    <source>
        <dbReference type="ARBA" id="ARBA00022737"/>
    </source>
</evidence>
<dbReference type="GO" id="GO:0009626">
    <property type="term" value="P:plant-type hypersensitive response"/>
    <property type="evidence" value="ECO:0007669"/>
    <property type="project" value="UniProtKB-ARBA"/>
</dbReference>
<comment type="similarity">
    <text evidence="1">Belongs to the disease resistance NB-LRR family.</text>
</comment>
<reference evidence="12 13" key="1">
    <citation type="submission" date="2024-02" db="EMBL/GenBank/DDBJ databases">
        <title>High-quality chromosome-scale genome assembly of Pensacola bahiagrass (Paspalum notatum Flugge var. saurae).</title>
        <authorList>
            <person name="Vega J.M."/>
            <person name="Podio M."/>
            <person name="Orjuela J."/>
            <person name="Siena L.A."/>
            <person name="Pessino S.C."/>
            <person name="Combes M.C."/>
            <person name="Mariac C."/>
            <person name="Albertini E."/>
            <person name="Pupilli F."/>
            <person name="Ortiz J.P.A."/>
            <person name="Leblanc O."/>
        </authorList>
    </citation>
    <scope>NUCLEOTIDE SEQUENCE [LARGE SCALE GENOMIC DNA]</scope>
    <source>
        <strain evidence="12">R1</strain>
        <tissue evidence="12">Leaf</tissue>
    </source>
</reference>
<dbReference type="InterPro" id="IPR058922">
    <property type="entry name" value="WHD_DRP"/>
</dbReference>
<protein>
    <submittedName>
        <fullName evidence="12">Uncharacterized protein</fullName>
    </submittedName>
</protein>
<dbReference type="Pfam" id="PF00931">
    <property type="entry name" value="NB-ARC"/>
    <property type="match status" value="1"/>
</dbReference>
<evidence type="ECO:0000313" key="13">
    <source>
        <dbReference type="Proteomes" id="UP001341281"/>
    </source>
</evidence>
<evidence type="ECO:0000259" key="9">
    <source>
        <dbReference type="Pfam" id="PF18052"/>
    </source>
</evidence>
<dbReference type="Pfam" id="PF18052">
    <property type="entry name" value="Rx_N"/>
    <property type="match status" value="1"/>
</dbReference>
<organism evidence="12 13">
    <name type="scientific">Paspalum notatum var. saurae</name>
    <dbReference type="NCBI Taxonomy" id="547442"/>
    <lineage>
        <taxon>Eukaryota</taxon>
        <taxon>Viridiplantae</taxon>
        <taxon>Streptophyta</taxon>
        <taxon>Embryophyta</taxon>
        <taxon>Tracheophyta</taxon>
        <taxon>Spermatophyta</taxon>
        <taxon>Magnoliopsida</taxon>
        <taxon>Liliopsida</taxon>
        <taxon>Poales</taxon>
        <taxon>Poaceae</taxon>
        <taxon>PACMAD clade</taxon>
        <taxon>Panicoideae</taxon>
        <taxon>Andropogonodae</taxon>
        <taxon>Paspaleae</taxon>
        <taxon>Paspalinae</taxon>
        <taxon>Paspalum</taxon>
    </lineage>
</organism>
<dbReference type="FunFam" id="1.10.10.10:FF:000322">
    <property type="entry name" value="Probable disease resistance protein At1g63360"/>
    <property type="match status" value="1"/>
</dbReference>
<dbReference type="EMBL" id="CP144751">
    <property type="protein sequence ID" value="WVZ83475.1"/>
    <property type="molecule type" value="Genomic_DNA"/>
</dbReference>
<dbReference type="InterPro" id="IPR036388">
    <property type="entry name" value="WH-like_DNA-bd_sf"/>
</dbReference>
<dbReference type="Pfam" id="PF23559">
    <property type="entry name" value="WHD_DRP"/>
    <property type="match status" value="1"/>
</dbReference>
<dbReference type="SUPFAM" id="SSF52540">
    <property type="entry name" value="P-loop containing nucleoside triphosphate hydrolases"/>
    <property type="match status" value="1"/>
</dbReference>
<feature type="region of interest" description="Disordered" evidence="7">
    <location>
        <begin position="1"/>
        <end position="28"/>
    </location>
</feature>
<feature type="domain" description="Disease resistance protein winged helix" evidence="10">
    <location>
        <begin position="512"/>
        <end position="582"/>
    </location>
</feature>
<sequence>MVAQPQDGKGGAWRVVRQDSGGAATGRRGSEIALKASAAWAQKADPLISLQDFALKLCDSSTGDKGFAADLSKEKEVAEHIPGSEMGTMVVSASKGVLSSVLAKLTTLMGDEFKKLKGVRKQASFLKDELSNINAFLETLDLMDELDPLAKDWRSHVREMAYDIENCIDDFMHHLGEANPTEGFINKTMRRLKTIRQRHRIAHQIDELRTRVLEASERRTRYMLDERVSNNPGSVAVDRRVPALFTEATNLVGIDEPREELVKWLINTHQQLMVVSIVGFGGLGKTTLAKEVYHNIKEQFKCVAFVSVSQRPDMTRLLNSIWSKLGIEDSFPTGEVQDNVSIIREYLKQKRYLIVVDDLWDAQAWDIIKCAFPENYNGSRVIVTTRVQDVARRACGHQHECIYRMKPLNNQDSSRLFFNRIFGCEDGCPSQFEEISTEILKKCGGLPLAIITIASILGNRPTRLRKEWQNVLNSLSMQIGSNPTLEDVRQILDLSYKNLPHRLRTCFLYLGIYPEDYLINRDDLISQWVAEGFVGHFHGQDTYDVARSYFNELINRSLIQPERIEYGEVLSCRVHDMMLDLILHRCEEDNFVTVVSNSEKTDRQHDKMVRRISLSFNMDEYGYDRSSHTTVPDNYKHIVVVDHKISGTFGFGNCLSQVLSLAVFGKSKCIPMLMSKYIRVLIIDIFSPWTKRGDRSRTRLDLTSITQLFQLKYLQICMQGNAQVQLPDKIQGLKHLETLKIDRCGANIPSDIIYLHHLSHLIVPRWVLVDGLDSMKSLRTLETLIIDDDQKACCLRELRELTKLKLHIDRLHTRENKNDDIIFSSLAKLRNLKCLDVLVLDKRWSMCDKDNRLGWLSNPPIHLEKLVLRGLHIPRFPRWINVNLKGLCCLHLQVHESSTEEVGILGELPSLVTLTLDITDKPWYRRHHPVIVFCVGSFQALEDLDIHYGDDATSLVRFEAPGVLPNLWKLTFRLWPLDWGGAAPEGMEHLVKLRYIYLFCIEWSGEESNRDSELECFFKNYATQVHPSRPTVSCSVCMKINPEVFKAGIRDVSSGSITGSESDD</sequence>
<dbReference type="InterPro" id="IPR042197">
    <property type="entry name" value="Apaf_helical"/>
</dbReference>
<dbReference type="Gene3D" id="1.10.10.10">
    <property type="entry name" value="Winged helix-like DNA-binding domain superfamily/Winged helix DNA-binding domain"/>
    <property type="match status" value="1"/>
</dbReference>
<dbReference type="Pfam" id="PF23598">
    <property type="entry name" value="LRR_14"/>
    <property type="match status" value="1"/>
</dbReference>
<evidence type="ECO:0000256" key="2">
    <source>
        <dbReference type="ARBA" id="ARBA00022614"/>
    </source>
</evidence>
<evidence type="ECO:0000259" key="11">
    <source>
        <dbReference type="Pfam" id="PF23598"/>
    </source>
</evidence>
<dbReference type="InterPro" id="IPR032675">
    <property type="entry name" value="LRR_dom_sf"/>
</dbReference>
<gene>
    <name evidence="12" type="ORF">U9M48_030617</name>
</gene>
<dbReference type="FunFam" id="3.40.50.300:FF:001091">
    <property type="entry name" value="Probable disease resistance protein At1g61300"/>
    <property type="match status" value="1"/>
</dbReference>